<feature type="transmembrane region" description="Helical" evidence="1">
    <location>
        <begin position="66"/>
        <end position="87"/>
    </location>
</feature>
<gene>
    <name evidence="2" type="ORF">HNP65_000555</name>
</gene>
<feature type="transmembrane region" description="Helical" evidence="1">
    <location>
        <begin position="202"/>
        <end position="224"/>
    </location>
</feature>
<dbReference type="Proteomes" id="UP000555828">
    <property type="component" value="Unassembled WGS sequence"/>
</dbReference>
<accession>A0A841GQL4</accession>
<keyword evidence="1" id="KW-0812">Transmembrane</keyword>
<proteinExistence type="predicted"/>
<name>A0A841GQL4_9BACT</name>
<evidence type="ECO:0000256" key="1">
    <source>
        <dbReference type="SAM" id="Phobius"/>
    </source>
</evidence>
<dbReference type="RefSeq" id="WP_184618852.1">
    <property type="nucleotide sequence ID" value="NZ_JACHEX010000001.1"/>
</dbReference>
<evidence type="ECO:0000313" key="2">
    <source>
        <dbReference type="EMBL" id="MBB6062133.1"/>
    </source>
</evidence>
<protein>
    <submittedName>
        <fullName evidence="2">ABC-2 type transport system permease protein</fullName>
    </submittedName>
</protein>
<feature type="transmembrane region" description="Helical" evidence="1">
    <location>
        <begin position="122"/>
        <end position="139"/>
    </location>
</feature>
<keyword evidence="3" id="KW-1185">Reference proteome</keyword>
<dbReference type="PANTHER" id="PTHR36833:SF1">
    <property type="entry name" value="INTEGRAL MEMBRANE TRANSPORT PROTEIN"/>
    <property type="match status" value="1"/>
</dbReference>
<evidence type="ECO:0000313" key="3">
    <source>
        <dbReference type="Proteomes" id="UP000555828"/>
    </source>
</evidence>
<dbReference type="AlphaFoldDB" id="A0A841GQL4"/>
<dbReference type="EMBL" id="JACHEX010000001">
    <property type="protein sequence ID" value="MBB6062133.1"/>
    <property type="molecule type" value="Genomic_DNA"/>
</dbReference>
<reference evidence="2 3" key="1">
    <citation type="submission" date="2020-08" db="EMBL/GenBank/DDBJ databases">
        <title>Genomic Encyclopedia of Type Strains, Phase IV (KMG-IV): sequencing the most valuable type-strain genomes for metagenomic binning, comparative biology and taxonomic classification.</title>
        <authorList>
            <person name="Goeker M."/>
        </authorList>
    </citation>
    <scope>NUCLEOTIDE SEQUENCE [LARGE SCALE GENOMIC DNA]</scope>
    <source>
        <strain evidence="2 3">DSM 13481</strain>
    </source>
</reference>
<organism evidence="2 3">
    <name type="scientific">Thermosipho japonicus</name>
    <dbReference type="NCBI Taxonomy" id="90323"/>
    <lineage>
        <taxon>Bacteria</taxon>
        <taxon>Thermotogati</taxon>
        <taxon>Thermotogota</taxon>
        <taxon>Thermotogae</taxon>
        <taxon>Thermotogales</taxon>
        <taxon>Fervidobacteriaceae</taxon>
        <taxon>Thermosipho</taxon>
    </lineage>
</organism>
<feature type="transmembrane region" description="Helical" evidence="1">
    <location>
        <begin position="21"/>
        <end position="46"/>
    </location>
</feature>
<dbReference type="InterPro" id="IPR010390">
    <property type="entry name" value="ABC-2_transporter-like"/>
</dbReference>
<feature type="transmembrane region" description="Helical" evidence="1">
    <location>
        <begin position="145"/>
        <end position="165"/>
    </location>
</feature>
<sequence length="268" mass="31569">MKSLKRNFELLKIGMELSLRRLLYFRISTLFNVLGNALFLIVNILFWKLIYTNIEVFNGWTLEQMYLFTAFSEFFHIFTMIFFPVAGKLWKFIYTGKLDIYLTKPLEPYVLINILYIRLENIFNAIPSIIWIIIIINFYKIKLDILSFFIGLLFNFIAVFIYSLVQMSTSTASFWFGKISAIDELSDSLAMLVNYPHTIFPFFIRIFMITLLPFGYASTVPAFVTLKMNYIGTFWALLLGAVFSIMMWITIFKILWKLGMKRYESYGG</sequence>
<comment type="caution">
    <text evidence="2">The sequence shown here is derived from an EMBL/GenBank/DDBJ whole genome shotgun (WGS) entry which is preliminary data.</text>
</comment>
<dbReference type="Pfam" id="PF06182">
    <property type="entry name" value="ABC2_membrane_6"/>
    <property type="match status" value="1"/>
</dbReference>
<keyword evidence="1" id="KW-0472">Membrane</keyword>
<feature type="transmembrane region" description="Helical" evidence="1">
    <location>
        <begin position="230"/>
        <end position="256"/>
    </location>
</feature>
<dbReference type="PANTHER" id="PTHR36833">
    <property type="entry name" value="SLR0610 PROTEIN-RELATED"/>
    <property type="match status" value="1"/>
</dbReference>
<keyword evidence="1" id="KW-1133">Transmembrane helix</keyword>